<dbReference type="CTD" id="4802"/>
<dbReference type="PANTHER" id="PTHR10252">
    <property type="entry name" value="HISTONE-LIKE TRANSCRIPTION FACTOR CCAAT-RELATED"/>
    <property type="match status" value="1"/>
</dbReference>
<evidence type="ECO:0000256" key="1">
    <source>
        <dbReference type="ARBA" id="ARBA00004123"/>
    </source>
</evidence>
<evidence type="ECO:0000313" key="15">
    <source>
        <dbReference type="Proteomes" id="UP000007110"/>
    </source>
</evidence>
<dbReference type="GeneID" id="589551"/>
<organism evidence="14 15">
    <name type="scientific">Strongylocentrotus purpuratus</name>
    <name type="common">Purple sea urchin</name>
    <dbReference type="NCBI Taxonomy" id="7668"/>
    <lineage>
        <taxon>Eukaryota</taxon>
        <taxon>Metazoa</taxon>
        <taxon>Echinodermata</taxon>
        <taxon>Eleutherozoa</taxon>
        <taxon>Echinozoa</taxon>
        <taxon>Echinoidea</taxon>
        <taxon>Euechinoidea</taxon>
        <taxon>Echinacea</taxon>
        <taxon>Camarodonta</taxon>
        <taxon>Echinidea</taxon>
        <taxon>Strongylocentrotidae</taxon>
        <taxon>Strongylocentrotus</taxon>
    </lineage>
</organism>
<proteinExistence type="inferred from homology"/>
<evidence type="ECO:0000256" key="12">
    <source>
        <dbReference type="ARBA" id="ARBA00042663"/>
    </source>
</evidence>
<dbReference type="CDD" id="cd22908">
    <property type="entry name" value="HFD_NFYC-like"/>
    <property type="match status" value="1"/>
</dbReference>
<dbReference type="InterPro" id="IPR009072">
    <property type="entry name" value="Histone-fold"/>
</dbReference>
<evidence type="ECO:0000256" key="7">
    <source>
        <dbReference type="ARBA" id="ARBA00025263"/>
    </source>
</evidence>
<evidence type="ECO:0000259" key="13">
    <source>
        <dbReference type="Pfam" id="PF00125"/>
    </source>
</evidence>
<dbReference type="RefSeq" id="XP_030838917.1">
    <property type="nucleotide sequence ID" value="XM_030983057.1"/>
</dbReference>
<evidence type="ECO:0000256" key="4">
    <source>
        <dbReference type="ARBA" id="ARBA00023159"/>
    </source>
</evidence>
<dbReference type="PANTHER" id="PTHR10252:SF8">
    <property type="entry name" value="NUCLEAR TRANSCRIPTION FACTOR Y SUBUNIT GAMMA"/>
    <property type="match status" value="1"/>
</dbReference>
<evidence type="ECO:0000256" key="10">
    <source>
        <dbReference type="ARBA" id="ARBA00040590"/>
    </source>
</evidence>
<keyword evidence="2" id="KW-0805">Transcription regulation</keyword>
<dbReference type="Gene3D" id="1.10.20.10">
    <property type="entry name" value="Histone, subunit A"/>
    <property type="match status" value="1"/>
</dbReference>
<keyword evidence="3" id="KW-0238">DNA-binding</keyword>
<reference evidence="14" key="2">
    <citation type="submission" date="2021-01" db="UniProtKB">
        <authorList>
            <consortium name="EnsemblMetazoa"/>
        </authorList>
    </citation>
    <scope>IDENTIFICATION</scope>
</reference>
<keyword evidence="15" id="KW-1185">Reference proteome</keyword>
<comment type="subcellular location">
    <subcellularLocation>
        <location evidence="1">Nucleus</location>
    </subcellularLocation>
</comment>
<keyword evidence="4" id="KW-0010">Activator</keyword>
<dbReference type="InterPro" id="IPR007125">
    <property type="entry name" value="H2A/H2B/H3"/>
</dbReference>
<dbReference type="Pfam" id="PF00125">
    <property type="entry name" value="Histone"/>
    <property type="match status" value="1"/>
</dbReference>
<feature type="domain" description="Core Histone H2A/H2B/H3" evidence="13">
    <location>
        <begin position="29"/>
        <end position="106"/>
    </location>
</feature>
<keyword evidence="6" id="KW-0539">Nucleus</keyword>
<name>A0A7M7NMV7_STRPU</name>
<dbReference type="EnsemblMetazoa" id="XM_030983057">
    <property type="protein sequence ID" value="XP_030838917"/>
    <property type="gene ID" value="LOC589551"/>
</dbReference>
<comment type="subunit">
    <text evidence="8">Heterotrimeric transcription factor composed of three components, NF-YA, NF-YB and NF-YC. NF-YB and NF-YC must interact and dimerize for NF-YA association and DNA binding.</text>
</comment>
<keyword evidence="5" id="KW-0804">Transcription</keyword>
<sequence length="312" mass="34240">MESSDGQTSSNQTESQIHHEQYWDRQMDTISNLKHSDFKKAQELPLARIKKIMKLDEDVKMISAEAPVLFAKAAEIFITELSLRAWLHTEENKRRTLQRNDIAMAITKYDQFDFLIDIVPRDELKPPKRSDGQLQQTAIPADQVQYYFSVPQQGQNQAASTLQVQNPAPVVTAASANTVQQPTAQAAGQIVTSQPQVQIQTGTDGQTTLINAQGQVIPIQLPAGTNLQQVVANASGDNQQIQFGGNQIQYVRQGSTGTQQPTAGQEFITQLSGGQIFQIQQVPGQTQAGGLGQQVFLQQAMPEAVATSSEQQ</sequence>
<dbReference type="GO" id="GO:0005634">
    <property type="term" value="C:nucleus"/>
    <property type="evidence" value="ECO:0007669"/>
    <property type="project" value="UniProtKB-SubCell"/>
</dbReference>
<evidence type="ECO:0000313" key="14">
    <source>
        <dbReference type="EnsemblMetazoa" id="XP_030838917"/>
    </source>
</evidence>
<evidence type="ECO:0000256" key="8">
    <source>
        <dbReference type="ARBA" id="ARBA00025911"/>
    </source>
</evidence>
<evidence type="ECO:0000256" key="3">
    <source>
        <dbReference type="ARBA" id="ARBA00023125"/>
    </source>
</evidence>
<dbReference type="SUPFAM" id="SSF47113">
    <property type="entry name" value="Histone-fold"/>
    <property type="match status" value="1"/>
</dbReference>
<evidence type="ECO:0000256" key="6">
    <source>
        <dbReference type="ARBA" id="ARBA00023242"/>
    </source>
</evidence>
<reference evidence="15" key="1">
    <citation type="submission" date="2015-02" db="EMBL/GenBank/DDBJ databases">
        <title>Genome sequencing for Strongylocentrotus purpuratus.</title>
        <authorList>
            <person name="Murali S."/>
            <person name="Liu Y."/>
            <person name="Vee V."/>
            <person name="English A."/>
            <person name="Wang M."/>
            <person name="Skinner E."/>
            <person name="Han Y."/>
            <person name="Muzny D.M."/>
            <person name="Worley K.C."/>
            <person name="Gibbs R.A."/>
        </authorList>
    </citation>
    <scope>NUCLEOTIDE SEQUENCE</scope>
</reference>
<comment type="similarity">
    <text evidence="9">Belongs to the NFYC/HAP5 subunit family.</text>
</comment>
<evidence type="ECO:0000256" key="5">
    <source>
        <dbReference type="ARBA" id="ARBA00023163"/>
    </source>
</evidence>
<evidence type="ECO:0000256" key="9">
    <source>
        <dbReference type="ARBA" id="ARBA00038129"/>
    </source>
</evidence>
<dbReference type="FunFam" id="1.10.20.10:FF:000006">
    <property type="entry name" value="Nuclear transcription factor Y subunit gamma"/>
    <property type="match status" value="1"/>
</dbReference>
<evidence type="ECO:0000256" key="2">
    <source>
        <dbReference type="ARBA" id="ARBA00023015"/>
    </source>
</evidence>
<dbReference type="Proteomes" id="UP000007110">
    <property type="component" value="Unassembled WGS sequence"/>
</dbReference>
<dbReference type="GO" id="GO:0046982">
    <property type="term" value="F:protein heterodimerization activity"/>
    <property type="evidence" value="ECO:0007669"/>
    <property type="project" value="InterPro"/>
</dbReference>
<comment type="function">
    <text evidence="7">Component of the sequence-specific heterotrimeric transcription factor (NF-Y) which specifically recognizes a 5'-CCAAT-3' box motif found in the promoters of its target genes. NF-Y can function as both an activator and a repressor, depending on its interacting cofactors.</text>
</comment>
<evidence type="ECO:0000256" key="11">
    <source>
        <dbReference type="ARBA" id="ARBA00042333"/>
    </source>
</evidence>
<dbReference type="InterPro" id="IPR050568">
    <property type="entry name" value="Transcr_DNA_Rep_Reg"/>
</dbReference>
<protein>
    <recommendedName>
        <fullName evidence="10">Nuclear transcription factor Y subunit gamma</fullName>
    </recommendedName>
    <alternativeName>
        <fullName evidence="11">CAAT box DNA-binding protein subunit C</fullName>
    </alternativeName>
    <alternativeName>
        <fullName evidence="12">Nuclear transcription factor Y subunit C</fullName>
    </alternativeName>
</protein>
<dbReference type="GO" id="GO:0003677">
    <property type="term" value="F:DNA binding"/>
    <property type="evidence" value="ECO:0007669"/>
    <property type="project" value="UniProtKB-KW"/>
</dbReference>
<dbReference type="AlphaFoldDB" id="A0A7M7NMV7"/>
<accession>A0A7M7NMV7</accession>